<sequence length="54" mass="5518">MASSGRRRGRAASHGTGVGSYEGTFVPDPGAQEAAQPDAAGCATWRGGLRISRE</sequence>
<name>A0A017SXS3_9BACT</name>
<feature type="compositionally biased region" description="Basic residues" evidence="1">
    <location>
        <begin position="1"/>
        <end position="11"/>
    </location>
</feature>
<keyword evidence="3" id="KW-1185">Reference proteome</keyword>
<protein>
    <submittedName>
        <fullName evidence="2">Uncharacterized protein</fullName>
    </submittedName>
</protein>
<feature type="region of interest" description="Disordered" evidence="1">
    <location>
        <begin position="1"/>
        <end position="39"/>
    </location>
</feature>
<dbReference type="EMBL" id="ASRX01000071">
    <property type="protein sequence ID" value="EYF01799.1"/>
    <property type="molecule type" value="Genomic_DNA"/>
</dbReference>
<comment type="caution">
    <text evidence="2">The sequence shown here is derived from an EMBL/GenBank/DDBJ whole genome shotgun (WGS) entry which is preliminary data.</text>
</comment>
<organism evidence="2 3">
    <name type="scientific">Chondromyces apiculatus DSM 436</name>
    <dbReference type="NCBI Taxonomy" id="1192034"/>
    <lineage>
        <taxon>Bacteria</taxon>
        <taxon>Pseudomonadati</taxon>
        <taxon>Myxococcota</taxon>
        <taxon>Polyangia</taxon>
        <taxon>Polyangiales</taxon>
        <taxon>Polyangiaceae</taxon>
        <taxon>Chondromyces</taxon>
    </lineage>
</organism>
<dbReference type="STRING" id="1192034.CAP_7752"/>
<dbReference type="Proteomes" id="UP000019678">
    <property type="component" value="Unassembled WGS sequence"/>
</dbReference>
<evidence type="ECO:0000256" key="1">
    <source>
        <dbReference type="SAM" id="MobiDB-lite"/>
    </source>
</evidence>
<accession>A0A017SXS3</accession>
<reference evidence="2 3" key="1">
    <citation type="submission" date="2013-05" db="EMBL/GenBank/DDBJ databases">
        <title>Genome assembly of Chondromyces apiculatus DSM 436.</title>
        <authorList>
            <person name="Sharma G."/>
            <person name="Khatri I."/>
            <person name="Kaur C."/>
            <person name="Mayilraj S."/>
            <person name="Subramanian S."/>
        </authorList>
    </citation>
    <scope>NUCLEOTIDE SEQUENCE [LARGE SCALE GENOMIC DNA]</scope>
    <source>
        <strain evidence="2 3">DSM 436</strain>
    </source>
</reference>
<evidence type="ECO:0000313" key="3">
    <source>
        <dbReference type="Proteomes" id="UP000019678"/>
    </source>
</evidence>
<proteinExistence type="predicted"/>
<gene>
    <name evidence="2" type="ORF">CAP_7752</name>
</gene>
<evidence type="ECO:0000313" key="2">
    <source>
        <dbReference type="EMBL" id="EYF01799.1"/>
    </source>
</evidence>
<dbReference type="AlphaFoldDB" id="A0A017SXS3"/>